<name>A0A2K9NZS1_9FIRM</name>
<keyword evidence="1" id="KW-0472">Membrane</keyword>
<dbReference type="EMBL" id="CP020991">
    <property type="protein sequence ID" value="AUO18520.1"/>
    <property type="molecule type" value="Genomic_DNA"/>
</dbReference>
<feature type="transmembrane region" description="Helical" evidence="1">
    <location>
        <begin position="34"/>
        <end position="55"/>
    </location>
</feature>
<reference evidence="2 3" key="1">
    <citation type="submission" date="2017-04" db="EMBL/GenBank/DDBJ databases">
        <title>Monoglobus pectinilyticus 14 draft genome.</title>
        <authorList>
            <person name="Kim C."/>
            <person name="Rosendale D.I."/>
            <person name="Kelly W.J."/>
            <person name="Tannock G.W."/>
            <person name="Patchett M.L."/>
            <person name="Jordens J.Z."/>
        </authorList>
    </citation>
    <scope>NUCLEOTIDE SEQUENCE [LARGE SCALE GENOMIC DNA]</scope>
    <source>
        <strain evidence="2 3">14</strain>
    </source>
</reference>
<feature type="transmembrane region" description="Helical" evidence="1">
    <location>
        <begin position="156"/>
        <end position="178"/>
    </location>
</feature>
<feature type="transmembrane region" description="Helical" evidence="1">
    <location>
        <begin position="67"/>
        <end position="86"/>
    </location>
</feature>
<organism evidence="2 3">
    <name type="scientific">Monoglobus pectinilyticus</name>
    <dbReference type="NCBI Taxonomy" id="1981510"/>
    <lineage>
        <taxon>Bacteria</taxon>
        <taxon>Bacillati</taxon>
        <taxon>Bacillota</taxon>
        <taxon>Clostridia</taxon>
        <taxon>Monoglobales</taxon>
        <taxon>Monoglobaceae</taxon>
        <taxon>Monoglobus</taxon>
    </lineage>
</organism>
<dbReference type="AlphaFoldDB" id="A0A2K9NZS1"/>
<protein>
    <submittedName>
        <fullName evidence="2">ABC transporter permease</fullName>
    </submittedName>
</protein>
<feature type="transmembrane region" description="Helical" evidence="1">
    <location>
        <begin position="499"/>
        <end position="516"/>
    </location>
</feature>
<feature type="transmembrane region" description="Helical" evidence="1">
    <location>
        <begin position="185"/>
        <end position="204"/>
    </location>
</feature>
<dbReference type="SUPFAM" id="SSF82866">
    <property type="entry name" value="Multidrug efflux transporter AcrB transmembrane domain"/>
    <property type="match status" value="1"/>
</dbReference>
<feature type="transmembrane region" description="Helical" evidence="1">
    <location>
        <begin position="473"/>
        <end position="493"/>
    </location>
</feature>
<keyword evidence="3" id="KW-1185">Reference proteome</keyword>
<proteinExistence type="predicted"/>
<sequence>MVRQIKKLVQIQLTNFWKINEIRFGKDKQKKKRIIYLMLLRIFLGIMFIFYVSLFSYTYIQMGMADVVPVILTATTSLLILFFGIVSSGNVIFQKNSYEVLCSLPISKIDVVISRFFNMYFDNLLISFVVMGTGTVVYGISLGLGFGFYLTSLVGIIFLPFLPMAVATLLGAAVTAIASKMKYKGPVTAVLSILFASVIIIFSMQSNNMENVSSETLQNLSQVIIEQINNIYPPAIWLGEAMTSGSILFLLTFIIVSVAVFLVMAVIVSLNFQKICSTLYSTTAKHNYKIHKLKTNSTLKALYFRELRRYFSSGVYISNTVMGAVMMTLASVAILVMGIDKVEALIPIPGMVRKALPFVIGYMPALMPTTSVSISLEGKEWWIIKCLPVKAKTVFDSKIMVNFSVIAPFYILSEIFLMIAVKPSILEAVWLILVPAALIIFTTVFGIFSNLMFPVFDWENEAAVVKQSTTSMISVFMSMVIVLIFALPVFLISSVPSDVILALVCLILLFISFVLYRKNNRTDLKLIV</sequence>
<feature type="transmembrane region" description="Helical" evidence="1">
    <location>
        <begin position="247"/>
        <end position="270"/>
    </location>
</feature>
<evidence type="ECO:0000256" key="1">
    <source>
        <dbReference type="SAM" id="Phobius"/>
    </source>
</evidence>
<dbReference type="GeneID" id="98061765"/>
<dbReference type="Proteomes" id="UP000235589">
    <property type="component" value="Chromosome"/>
</dbReference>
<feature type="transmembrane region" description="Helical" evidence="1">
    <location>
        <begin position="399"/>
        <end position="422"/>
    </location>
</feature>
<dbReference type="RefSeq" id="WP_102364816.1">
    <property type="nucleotide sequence ID" value="NZ_CP020991.1"/>
</dbReference>
<feature type="transmembrane region" description="Helical" evidence="1">
    <location>
        <begin position="315"/>
        <end position="339"/>
    </location>
</feature>
<accession>A0A2K9NZS1</accession>
<keyword evidence="1" id="KW-0812">Transmembrane</keyword>
<evidence type="ECO:0000313" key="3">
    <source>
        <dbReference type="Proteomes" id="UP000235589"/>
    </source>
</evidence>
<feature type="transmembrane region" description="Helical" evidence="1">
    <location>
        <begin position="359"/>
        <end position="378"/>
    </location>
</feature>
<keyword evidence="1" id="KW-1133">Transmembrane helix</keyword>
<dbReference type="KEGG" id="mpec:B9O19_00336"/>
<dbReference type="OrthoDB" id="138672at2"/>
<gene>
    <name evidence="2" type="ORF">B9O19_00336</name>
</gene>
<feature type="transmembrane region" description="Helical" evidence="1">
    <location>
        <begin position="428"/>
        <end position="453"/>
    </location>
</feature>
<evidence type="ECO:0000313" key="2">
    <source>
        <dbReference type="EMBL" id="AUO18520.1"/>
    </source>
</evidence>
<feature type="transmembrane region" description="Helical" evidence="1">
    <location>
        <begin position="124"/>
        <end position="150"/>
    </location>
</feature>